<feature type="region of interest" description="Disordered" evidence="1">
    <location>
        <begin position="1"/>
        <end position="147"/>
    </location>
</feature>
<dbReference type="PRINTS" id="PR01503">
    <property type="entry name" value="TREACLE"/>
</dbReference>
<evidence type="ECO:0000256" key="1">
    <source>
        <dbReference type="SAM" id="MobiDB-lite"/>
    </source>
</evidence>
<dbReference type="AlphaFoldDB" id="A0AAD7KAK5"/>
<sequence>MPRKAAADADAAEPRRSTRIKDLPKVDPPVKKAPAKPRAKKEPKEGDEEKPKRGRKRKEPAADAEDAAEENGEAEDGEPPAKKAKPASKAAGSKPASKAASVKPATRQAASSPPVARRPRSLHPRPAPTQPPQAALPWVRPSQRSPRRRPLRFVLLPLLTSFFMHSLLTLLSLSQA</sequence>
<feature type="compositionally biased region" description="Acidic residues" evidence="1">
    <location>
        <begin position="62"/>
        <end position="78"/>
    </location>
</feature>
<keyword evidence="4" id="KW-1185">Reference proteome</keyword>
<keyword evidence="2" id="KW-0812">Transmembrane</keyword>
<gene>
    <name evidence="3" type="ORF">B0H16DRAFT_804114</name>
</gene>
<dbReference type="EMBL" id="JARKIB010000006">
    <property type="protein sequence ID" value="KAJ7779085.1"/>
    <property type="molecule type" value="Genomic_DNA"/>
</dbReference>
<accession>A0AAD7KAK5</accession>
<feature type="compositionally biased region" description="Basic and acidic residues" evidence="1">
    <location>
        <begin position="12"/>
        <end position="30"/>
    </location>
</feature>
<feature type="compositionally biased region" description="Low complexity" evidence="1">
    <location>
        <begin position="87"/>
        <end position="105"/>
    </location>
</feature>
<evidence type="ECO:0000313" key="3">
    <source>
        <dbReference type="EMBL" id="KAJ7779085.1"/>
    </source>
</evidence>
<reference evidence="3" key="1">
    <citation type="submission" date="2023-03" db="EMBL/GenBank/DDBJ databases">
        <title>Massive genome expansion in bonnet fungi (Mycena s.s.) driven by repeated elements and novel gene families across ecological guilds.</title>
        <authorList>
            <consortium name="Lawrence Berkeley National Laboratory"/>
            <person name="Harder C.B."/>
            <person name="Miyauchi S."/>
            <person name="Viragh M."/>
            <person name="Kuo A."/>
            <person name="Thoen E."/>
            <person name="Andreopoulos B."/>
            <person name="Lu D."/>
            <person name="Skrede I."/>
            <person name="Drula E."/>
            <person name="Henrissat B."/>
            <person name="Morin E."/>
            <person name="Kohler A."/>
            <person name="Barry K."/>
            <person name="LaButti K."/>
            <person name="Morin E."/>
            <person name="Salamov A."/>
            <person name="Lipzen A."/>
            <person name="Mereny Z."/>
            <person name="Hegedus B."/>
            <person name="Baldrian P."/>
            <person name="Stursova M."/>
            <person name="Weitz H."/>
            <person name="Taylor A."/>
            <person name="Grigoriev I.V."/>
            <person name="Nagy L.G."/>
            <person name="Martin F."/>
            <person name="Kauserud H."/>
        </authorList>
    </citation>
    <scope>NUCLEOTIDE SEQUENCE</scope>
    <source>
        <strain evidence="3">CBHHK182m</strain>
    </source>
</reference>
<evidence type="ECO:0000313" key="4">
    <source>
        <dbReference type="Proteomes" id="UP001215598"/>
    </source>
</evidence>
<keyword evidence="2" id="KW-1133">Transmembrane helix</keyword>
<organism evidence="3 4">
    <name type="scientific">Mycena metata</name>
    <dbReference type="NCBI Taxonomy" id="1033252"/>
    <lineage>
        <taxon>Eukaryota</taxon>
        <taxon>Fungi</taxon>
        <taxon>Dikarya</taxon>
        <taxon>Basidiomycota</taxon>
        <taxon>Agaricomycotina</taxon>
        <taxon>Agaricomycetes</taxon>
        <taxon>Agaricomycetidae</taxon>
        <taxon>Agaricales</taxon>
        <taxon>Marasmiineae</taxon>
        <taxon>Mycenaceae</taxon>
        <taxon>Mycena</taxon>
    </lineage>
</organism>
<keyword evidence="2" id="KW-0472">Membrane</keyword>
<feature type="transmembrane region" description="Helical" evidence="2">
    <location>
        <begin position="153"/>
        <end position="173"/>
    </location>
</feature>
<evidence type="ECO:0000256" key="2">
    <source>
        <dbReference type="SAM" id="Phobius"/>
    </source>
</evidence>
<name>A0AAD7KAK5_9AGAR</name>
<comment type="caution">
    <text evidence="3">The sequence shown here is derived from an EMBL/GenBank/DDBJ whole genome shotgun (WGS) entry which is preliminary data.</text>
</comment>
<protein>
    <submittedName>
        <fullName evidence="3">Uncharacterized protein</fullName>
    </submittedName>
</protein>
<feature type="compositionally biased region" description="Basic and acidic residues" evidence="1">
    <location>
        <begin position="40"/>
        <end position="51"/>
    </location>
</feature>
<dbReference type="Proteomes" id="UP001215598">
    <property type="component" value="Unassembled WGS sequence"/>
</dbReference>
<feature type="compositionally biased region" description="Low complexity" evidence="1">
    <location>
        <begin position="132"/>
        <end position="144"/>
    </location>
</feature>
<proteinExistence type="predicted"/>